<dbReference type="EMBL" id="CAACVI010000002">
    <property type="protein sequence ID" value="VEN72964.1"/>
    <property type="molecule type" value="Genomic_DNA"/>
</dbReference>
<keyword evidence="1" id="KW-0378">Hydrolase</keyword>
<gene>
    <name evidence="1" type="ORF">EPICR_100006</name>
</gene>
<proteinExistence type="predicted"/>
<organism evidence="1">
    <name type="scientific">uncultured Desulfobacteraceae bacterium</name>
    <dbReference type="NCBI Taxonomy" id="218296"/>
    <lineage>
        <taxon>Bacteria</taxon>
        <taxon>Pseudomonadati</taxon>
        <taxon>Thermodesulfobacteriota</taxon>
        <taxon>Desulfobacteria</taxon>
        <taxon>Desulfobacterales</taxon>
        <taxon>Desulfobacteraceae</taxon>
        <taxon>environmental samples</taxon>
    </lineage>
</organism>
<name>A0A484HCT3_9BACT</name>
<evidence type="ECO:0000313" key="1">
    <source>
        <dbReference type="EMBL" id="VEN72964.1"/>
    </source>
</evidence>
<accession>A0A484HCT3</accession>
<keyword evidence="1" id="KW-0540">Nuclease</keyword>
<dbReference type="InterPro" id="IPR018575">
    <property type="entry name" value="Restrct_endonuc_II_Eco29kI"/>
</dbReference>
<keyword evidence="1" id="KW-0255">Endonuclease</keyword>
<dbReference type="Pfam" id="PF09517">
    <property type="entry name" value="RE_Eco29kI"/>
    <property type="match status" value="1"/>
</dbReference>
<sequence length="202" mass="22323">MNKQTPYNPLDKANLGESVADALLRKPQIRLSDVKRFAGAGIYAVYFGGDFPPYAPISSKGNGEIPIYVGKAVPPGARKGGFGLDADPGAALYKRLKEHSESIEQAANINPDDFSCRYLSVDDIWIPLGEALLIAKFCPLWNKIIDGFGNHDPGKGRYKQARSRWDTLHPGRSWAIKCQTRSENADQIITEVEEFLKGFEPN</sequence>
<reference evidence="1" key="1">
    <citation type="submission" date="2019-01" db="EMBL/GenBank/DDBJ databases">
        <authorList>
            <consortium name="Genoscope - CEA"/>
            <person name="William W."/>
        </authorList>
    </citation>
    <scope>NUCLEOTIDE SEQUENCE</scope>
    <source>
        <strain evidence="1">CR-1</strain>
    </source>
</reference>
<dbReference type="GO" id="GO:0004519">
    <property type="term" value="F:endonuclease activity"/>
    <property type="evidence" value="ECO:0007669"/>
    <property type="project" value="UniProtKB-KW"/>
</dbReference>
<dbReference type="AlphaFoldDB" id="A0A484HCT3"/>
<protein>
    <submittedName>
        <fullName evidence="1">Restriction endonuclease</fullName>
    </submittedName>
</protein>